<dbReference type="Gene3D" id="3.40.50.1110">
    <property type="entry name" value="SGNH hydrolase"/>
    <property type="match status" value="1"/>
</dbReference>
<evidence type="ECO:0000313" key="2">
    <source>
        <dbReference type="EMBL" id="TGN17073.1"/>
    </source>
</evidence>
<dbReference type="GO" id="GO:0016788">
    <property type="term" value="F:hydrolase activity, acting on ester bonds"/>
    <property type="evidence" value="ECO:0007669"/>
    <property type="project" value="UniProtKB-ARBA"/>
</dbReference>
<reference evidence="2" key="1">
    <citation type="journal article" date="2019" name="PLoS Negl. Trop. Dis.">
        <title>Revisiting the worldwide diversity of Leptospira species in the environment.</title>
        <authorList>
            <person name="Vincent A.T."/>
            <person name="Schiettekatte O."/>
            <person name="Bourhy P."/>
            <person name="Veyrier F.J."/>
            <person name="Picardeau M."/>
        </authorList>
    </citation>
    <scope>NUCLEOTIDE SEQUENCE [LARGE SCALE GENOMIC DNA]</scope>
    <source>
        <strain evidence="2">201300427</strain>
    </source>
</reference>
<comment type="caution">
    <text evidence="2">The sequence shown here is derived from an EMBL/GenBank/DDBJ whole genome shotgun (WGS) entry which is preliminary data.</text>
</comment>
<feature type="signal peptide" evidence="1">
    <location>
        <begin position="1"/>
        <end position="22"/>
    </location>
</feature>
<dbReference type="AlphaFoldDB" id="A0A4R9LVN4"/>
<dbReference type="OrthoDB" id="9818565at2"/>
<proteinExistence type="predicted"/>
<name>A0A4R9LVN4_9LEPT</name>
<keyword evidence="3" id="KW-1185">Reference proteome</keyword>
<dbReference type="Proteomes" id="UP000298058">
    <property type="component" value="Unassembled WGS sequence"/>
</dbReference>
<dbReference type="EMBL" id="RQHW01000079">
    <property type="protein sequence ID" value="TGN17073.1"/>
    <property type="molecule type" value="Genomic_DNA"/>
</dbReference>
<keyword evidence="1" id="KW-0732">Signal</keyword>
<dbReference type="InterPro" id="IPR036514">
    <property type="entry name" value="SGNH_hydro_sf"/>
</dbReference>
<sequence>MLRIIFISIVFLLHSLSTSLYAGAIDDWYQENIFKRINGIPTQAELAKEFAEALMVKTYADGRYAEILGTKCFLKNDQSSPRGPISVEEVATNTRNHVLLWGDSMTAALTSVGGLITVNPEIYFGSKANNIMIKAVGSSSSEDLRHSLDVRADYNPFLFYPDPHTNNHVNLENKTAVILIGGNDLLRFEMMLKAIPWLTIFRQNSVVNNLNRIVTYHQAQGARVLLLGQTPRPSDPPEFVFFGDLGVLGDFYREMLSAALEMLGAGISATGAVFADIDACISAGQCHRPLNSLTTVVSSVYAGSHENVWEDYIIARLGMAGTDTTWLSQQLGYQTIMVKNLVAMTRNAEHMDEWFAFSDPGALAAGKWWVGNPSLYLEDRIHFSHPWGHSLHTRNLDQKLTSLNWWENPIPTQGDRCNFTSSATFPTGQPAGWTEEPPELPAADDNTLLLLILCFYFGHCSV</sequence>
<organism evidence="2 3">
    <name type="scientific">Leptospira idonii</name>
    <dbReference type="NCBI Taxonomy" id="1193500"/>
    <lineage>
        <taxon>Bacteria</taxon>
        <taxon>Pseudomonadati</taxon>
        <taxon>Spirochaetota</taxon>
        <taxon>Spirochaetia</taxon>
        <taxon>Leptospirales</taxon>
        <taxon>Leptospiraceae</taxon>
        <taxon>Leptospira</taxon>
    </lineage>
</organism>
<dbReference type="RefSeq" id="WP_135761980.1">
    <property type="nucleotide sequence ID" value="NZ_RQHW01000079.1"/>
</dbReference>
<accession>A0A4R9LVN4</accession>
<evidence type="ECO:0000256" key="1">
    <source>
        <dbReference type="SAM" id="SignalP"/>
    </source>
</evidence>
<feature type="chain" id="PRO_5020252676" description="SGNH/GDSL hydrolase family protein" evidence="1">
    <location>
        <begin position="23"/>
        <end position="462"/>
    </location>
</feature>
<evidence type="ECO:0000313" key="3">
    <source>
        <dbReference type="Proteomes" id="UP000298058"/>
    </source>
</evidence>
<gene>
    <name evidence="2" type="ORF">EHS15_17990</name>
</gene>
<protein>
    <recommendedName>
        <fullName evidence="4">SGNH/GDSL hydrolase family protein</fullName>
    </recommendedName>
</protein>
<evidence type="ECO:0008006" key="4">
    <source>
        <dbReference type="Google" id="ProtNLM"/>
    </source>
</evidence>
<dbReference type="SUPFAM" id="SSF52266">
    <property type="entry name" value="SGNH hydrolase"/>
    <property type="match status" value="1"/>
</dbReference>